<comment type="subcellular location">
    <subcellularLocation>
        <location evidence="1">Membrane</location>
        <topology evidence="1">Multi-pass membrane protein</topology>
    </subcellularLocation>
</comment>
<evidence type="ECO:0000256" key="1">
    <source>
        <dbReference type="ARBA" id="ARBA00004141"/>
    </source>
</evidence>
<dbReference type="OrthoDB" id="6595435at2759"/>
<evidence type="ECO:0000313" key="11">
    <source>
        <dbReference type="EnsemblMetazoa" id="XP_029348571.1"/>
    </source>
</evidence>
<dbReference type="GeneID" id="107885684"/>
<dbReference type="EnsemblMetazoa" id="XM_029492711.1">
    <property type="protein sequence ID" value="XP_029348571.1"/>
    <property type="gene ID" value="LOC107885684"/>
</dbReference>
<evidence type="ECO:0000256" key="4">
    <source>
        <dbReference type="ARBA" id="ARBA00022692"/>
    </source>
</evidence>
<dbReference type="AlphaFoldDB" id="A0A8R2JWC7"/>
<dbReference type="RefSeq" id="XP_029348571.1">
    <property type="nucleotide sequence ID" value="XM_029492711.1"/>
</dbReference>
<keyword evidence="10" id="KW-0275">Fatty acid biosynthesis</keyword>
<sequence length="78" mass="9112">MESSCVLQNSVYEWARDHRLHHKYTDTNADPHNSNRGMFFSHVGWLLCRKHPDVIEKGRTIDTSDLLADPIVAFQKKF</sequence>
<organism evidence="11 12">
    <name type="scientific">Acyrthosiphon pisum</name>
    <name type="common">Pea aphid</name>
    <dbReference type="NCBI Taxonomy" id="7029"/>
    <lineage>
        <taxon>Eukaryota</taxon>
        <taxon>Metazoa</taxon>
        <taxon>Ecdysozoa</taxon>
        <taxon>Arthropoda</taxon>
        <taxon>Hexapoda</taxon>
        <taxon>Insecta</taxon>
        <taxon>Pterygota</taxon>
        <taxon>Neoptera</taxon>
        <taxon>Paraneoptera</taxon>
        <taxon>Hemiptera</taxon>
        <taxon>Sternorrhyncha</taxon>
        <taxon>Aphidomorpha</taxon>
        <taxon>Aphidoidea</taxon>
        <taxon>Aphididae</taxon>
        <taxon>Macrosiphini</taxon>
        <taxon>Acyrthosiphon</taxon>
    </lineage>
</organism>
<dbReference type="PANTHER" id="PTHR11351">
    <property type="entry name" value="ACYL-COA DESATURASE"/>
    <property type="match status" value="1"/>
</dbReference>
<dbReference type="InterPro" id="IPR015876">
    <property type="entry name" value="Acyl-CoA_DS"/>
</dbReference>
<dbReference type="GO" id="GO:0005789">
    <property type="term" value="C:endoplasmic reticulum membrane"/>
    <property type="evidence" value="ECO:0007669"/>
    <property type="project" value="TreeGrafter"/>
</dbReference>
<keyword evidence="12" id="KW-1185">Reference proteome</keyword>
<evidence type="ECO:0000256" key="10">
    <source>
        <dbReference type="ARBA" id="ARBA00023160"/>
    </source>
</evidence>
<evidence type="ECO:0000256" key="7">
    <source>
        <dbReference type="ARBA" id="ARBA00023002"/>
    </source>
</evidence>
<keyword evidence="7" id="KW-0560">Oxidoreductase</keyword>
<keyword evidence="5" id="KW-0276">Fatty acid metabolism</keyword>
<comment type="similarity">
    <text evidence="2">Belongs to the fatty acid desaturase type 1 family.</text>
</comment>
<evidence type="ECO:0000256" key="3">
    <source>
        <dbReference type="ARBA" id="ARBA00022516"/>
    </source>
</evidence>
<dbReference type="PANTHER" id="PTHR11351:SF31">
    <property type="entry name" value="DESATURASE 1, ISOFORM A-RELATED"/>
    <property type="match status" value="1"/>
</dbReference>
<evidence type="ECO:0000256" key="8">
    <source>
        <dbReference type="ARBA" id="ARBA00023098"/>
    </source>
</evidence>
<evidence type="ECO:0000256" key="6">
    <source>
        <dbReference type="ARBA" id="ARBA00022989"/>
    </source>
</evidence>
<dbReference type="GO" id="GO:0004768">
    <property type="term" value="F:stearoyl-CoA 9-desaturase activity"/>
    <property type="evidence" value="ECO:0007669"/>
    <property type="project" value="TreeGrafter"/>
</dbReference>
<evidence type="ECO:0000256" key="2">
    <source>
        <dbReference type="ARBA" id="ARBA00009295"/>
    </source>
</evidence>
<keyword evidence="6" id="KW-1133">Transmembrane helix</keyword>
<keyword evidence="8" id="KW-0443">Lipid metabolism</keyword>
<reference evidence="11" key="2">
    <citation type="submission" date="2022-06" db="UniProtKB">
        <authorList>
            <consortium name="EnsemblMetazoa"/>
        </authorList>
    </citation>
    <scope>IDENTIFICATION</scope>
</reference>
<dbReference type="KEGG" id="api:107885684"/>
<reference evidence="12" key="1">
    <citation type="submission" date="2010-06" db="EMBL/GenBank/DDBJ databases">
        <authorList>
            <person name="Jiang H."/>
            <person name="Abraham K."/>
            <person name="Ali S."/>
            <person name="Alsbrooks S.L."/>
            <person name="Anim B.N."/>
            <person name="Anosike U.S."/>
            <person name="Attaway T."/>
            <person name="Bandaranaike D.P."/>
            <person name="Battles P.K."/>
            <person name="Bell S.N."/>
            <person name="Bell A.V."/>
            <person name="Beltran B."/>
            <person name="Bickham C."/>
            <person name="Bustamante Y."/>
            <person name="Caleb T."/>
            <person name="Canada A."/>
            <person name="Cardenas V."/>
            <person name="Carter K."/>
            <person name="Chacko J."/>
            <person name="Chandrabose M.N."/>
            <person name="Chavez D."/>
            <person name="Chavez A."/>
            <person name="Chen L."/>
            <person name="Chu H.-S."/>
            <person name="Claassen K.J."/>
            <person name="Cockrell R."/>
            <person name="Collins M."/>
            <person name="Cooper J.A."/>
            <person name="Cree A."/>
            <person name="Curry S.M."/>
            <person name="Da Y."/>
            <person name="Dao M.D."/>
            <person name="Das B."/>
            <person name="Davila M.-L."/>
            <person name="Davy-Carroll L."/>
            <person name="Denson S."/>
            <person name="Dinh H."/>
            <person name="Ebong V.E."/>
            <person name="Edwards J.R."/>
            <person name="Egan A."/>
            <person name="El-Daye J."/>
            <person name="Escobedo L."/>
            <person name="Fernandez S."/>
            <person name="Fernando P.R."/>
            <person name="Flagg N."/>
            <person name="Forbes L.D."/>
            <person name="Fowler R.G."/>
            <person name="Fu Q."/>
            <person name="Gabisi R.A."/>
            <person name="Ganer J."/>
            <person name="Garbino Pronczuk A."/>
            <person name="Garcia R.M."/>
            <person name="Garner T."/>
            <person name="Garrett T.E."/>
            <person name="Gonzalez D.A."/>
            <person name="Hamid H."/>
            <person name="Hawkins E.S."/>
            <person name="Hirani K."/>
            <person name="Hogues M.E."/>
            <person name="Hollins B."/>
            <person name="Hsiao C.-H."/>
            <person name="Jabil R."/>
            <person name="James M.L."/>
            <person name="Jhangiani S.N."/>
            <person name="Johnson B."/>
            <person name="Johnson Q."/>
            <person name="Joshi V."/>
            <person name="Kalu J.B."/>
            <person name="Kam C."/>
            <person name="Kashfia A."/>
            <person name="Keebler J."/>
            <person name="Kisamo H."/>
            <person name="Kovar C.L."/>
            <person name="Lago L.A."/>
            <person name="Lai C.-Y."/>
            <person name="Laidlaw J."/>
            <person name="Lara F."/>
            <person name="Le T.-K."/>
            <person name="Lee S.L."/>
            <person name="Legall F.H."/>
            <person name="Lemon S.J."/>
            <person name="Lewis L.R."/>
            <person name="Li B."/>
            <person name="Liu Y."/>
            <person name="Liu Y.-S."/>
            <person name="Lopez J."/>
            <person name="Lozado R.J."/>
            <person name="Lu J."/>
            <person name="Madu R.C."/>
            <person name="Maheshwari M."/>
            <person name="Maheshwari R."/>
            <person name="Malloy K."/>
            <person name="Martinez E."/>
            <person name="Mathew T."/>
            <person name="Mercado I.C."/>
            <person name="Mercado C."/>
            <person name="Meyer B."/>
            <person name="Montgomery K."/>
            <person name="Morgan M.B."/>
            <person name="Munidasa M."/>
            <person name="Nazareth L.V."/>
            <person name="Nelson J."/>
            <person name="Ng B.M."/>
            <person name="Nguyen N.B."/>
            <person name="Nguyen P.Q."/>
            <person name="Nguyen T."/>
            <person name="Obregon M."/>
            <person name="Okwuonu G.O."/>
            <person name="Onwere C.G."/>
            <person name="Orozco G."/>
            <person name="Parra A."/>
            <person name="Patel S."/>
            <person name="Patil S."/>
            <person name="Perez A."/>
            <person name="Perez Y."/>
            <person name="Pham C."/>
            <person name="Primus E.L."/>
            <person name="Pu L.-L."/>
            <person name="Puazo M."/>
            <person name="Qin X."/>
            <person name="Quiroz J.B."/>
            <person name="Reese J."/>
            <person name="Richards S."/>
            <person name="Rives C.M."/>
            <person name="Robberts R."/>
            <person name="Ruiz S.J."/>
            <person name="Ruiz M.J."/>
            <person name="Santibanez J."/>
            <person name="Schneider B.W."/>
            <person name="Sisson I."/>
            <person name="Smith M."/>
            <person name="Sodergren E."/>
            <person name="Song X.-Z."/>
            <person name="Song B.B."/>
            <person name="Summersgill H."/>
            <person name="Thelus R."/>
            <person name="Thornton R.D."/>
            <person name="Trejos Z.Y."/>
            <person name="Usmani K."/>
            <person name="Vattathil S."/>
            <person name="Villasana D."/>
            <person name="Walker D.L."/>
            <person name="Wang S."/>
            <person name="Wang K."/>
            <person name="White C.S."/>
            <person name="Williams A.C."/>
            <person name="Williamson J."/>
            <person name="Wilson K."/>
            <person name="Woghiren I.O."/>
            <person name="Woodworth J.R."/>
            <person name="Worley K.C."/>
            <person name="Wright R.A."/>
            <person name="Wu W."/>
            <person name="Young L."/>
            <person name="Zhang L."/>
            <person name="Zhang J."/>
            <person name="Zhu Y."/>
            <person name="Muzny D.M."/>
            <person name="Weinstock G."/>
            <person name="Gibbs R.A."/>
        </authorList>
    </citation>
    <scope>NUCLEOTIDE SEQUENCE [LARGE SCALE GENOMIC DNA]</scope>
    <source>
        <strain evidence="12">LSR1</strain>
    </source>
</reference>
<keyword evidence="4" id="KW-0812">Transmembrane</keyword>
<dbReference type="Proteomes" id="UP000007819">
    <property type="component" value="Unassembled WGS sequence"/>
</dbReference>
<dbReference type="GO" id="GO:0005506">
    <property type="term" value="F:iron ion binding"/>
    <property type="evidence" value="ECO:0007669"/>
    <property type="project" value="TreeGrafter"/>
</dbReference>
<keyword evidence="9" id="KW-0472">Membrane</keyword>
<evidence type="ECO:0000256" key="9">
    <source>
        <dbReference type="ARBA" id="ARBA00023136"/>
    </source>
</evidence>
<accession>A0A8R2JWC7</accession>
<protein>
    <submittedName>
        <fullName evidence="11">Uncharacterized protein</fullName>
    </submittedName>
</protein>
<keyword evidence="3" id="KW-0444">Lipid biosynthesis</keyword>
<evidence type="ECO:0000256" key="5">
    <source>
        <dbReference type="ARBA" id="ARBA00022832"/>
    </source>
</evidence>
<name>A0A8R2JWC7_ACYPI</name>
<evidence type="ECO:0000313" key="12">
    <source>
        <dbReference type="Proteomes" id="UP000007819"/>
    </source>
</evidence>
<dbReference type="GO" id="GO:0006636">
    <property type="term" value="P:unsaturated fatty acid biosynthetic process"/>
    <property type="evidence" value="ECO:0007669"/>
    <property type="project" value="TreeGrafter"/>
</dbReference>
<proteinExistence type="inferred from homology"/>